<evidence type="ECO:0000313" key="1">
    <source>
        <dbReference type="EMBL" id="PTQ59472.1"/>
    </source>
</evidence>
<gene>
    <name evidence="1" type="ORF">C8N42_1762</name>
</gene>
<organism evidence="1 2">
    <name type="scientific">Celeribacter persicus</name>
    <dbReference type="NCBI Taxonomy" id="1651082"/>
    <lineage>
        <taxon>Bacteria</taxon>
        <taxon>Pseudomonadati</taxon>
        <taxon>Pseudomonadota</taxon>
        <taxon>Alphaproteobacteria</taxon>
        <taxon>Rhodobacterales</taxon>
        <taxon>Roseobacteraceae</taxon>
        <taxon>Celeribacter</taxon>
    </lineage>
</organism>
<comment type="caution">
    <text evidence="1">The sequence shown here is derived from an EMBL/GenBank/DDBJ whole genome shotgun (WGS) entry which is preliminary data.</text>
</comment>
<dbReference type="Proteomes" id="UP000244077">
    <property type="component" value="Unassembled WGS sequence"/>
</dbReference>
<dbReference type="AlphaFoldDB" id="A0A2T5GJH5"/>
<dbReference type="EMBL" id="QAOH01000076">
    <property type="protein sequence ID" value="PTQ59472.1"/>
    <property type="molecule type" value="Genomic_DNA"/>
</dbReference>
<protein>
    <submittedName>
        <fullName evidence="1">Uncharacterized protein</fullName>
    </submittedName>
</protein>
<sequence length="75" mass="8693">MFEAVSLTLSGIIEVGKIAQVASVRHRFFQEVFARMQTDQYRSNEAVVFEASYLKRLPSGKLEDCHHRSALHWRI</sequence>
<name>A0A2T5GJH5_9RHOB</name>
<accession>A0A2T5GJH5</accession>
<proteinExistence type="predicted"/>
<evidence type="ECO:0000313" key="2">
    <source>
        <dbReference type="Proteomes" id="UP000244077"/>
    </source>
</evidence>
<reference evidence="1 2" key="1">
    <citation type="submission" date="2018-04" db="EMBL/GenBank/DDBJ databases">
        <title>Genomic Encyclopedia of Archaeal and Bacterial Type Strains, Phase II (KMG-II): from individual species to whole genera.</title>
        <authorList>
            <person name="Goeker M."/>
        </authorList>
    </citation>
    <scope>NUCLEOTIDE SEQUENCE [LARGE SCALE GENOMIC DNA]</scope>
    <source>
        <strain evidence="1 2">DSM 100434</strain>
    </source>
</reference>
<keyword evidence="2" id="KW-1185">Reference proteome</keyword>